<organism evidence="1 2">
    <name type="scientific">Daphnia magna</name>
    <dbReference type="NCBI Taxonomy" id="35525"/>
    <lineage>
        <taxon>Eukaryota</taxon>
        <taxon>Metazoa</taxon>
        <taxon>Ecdysozoa</taxon>
        <taxon>Arthropoda</taxon>
        <taxon>Crustacea</taxon>
        <taxon>Branchiopoda</taxon>
        <taxon>Diplostraca</taxon>
        <taxon>Cladocera</taxon>
        <taxon>Anomopoda</taxon>
        <taxon>Daphniidae</taxon>
        <taxon>Daphnia</taxon>
    </lineage>
</organism>
<name>A0ABQ9ZFD5_9CRUS</name>
<sequence length="98" mass="11221">MVHQQKKSPYFPIVTSQDRTSVVDCDMSIQKHLKNAQITKTFFFLFNTKQNNKKKVGGDSPTGEHLISLKAPLLKRPEFCLIIIPDLVRTARVIIIVR</sequence>
<protein>
    <submittedName>
        <fullName evidence="1">Uncharacterized protein</fullName>
    </submittedName>
</protein>
<reference evidence="1 2" key="1">
    <citation type="journal article" date="2023" name="Nucleic Acids Res.">
        <title>The hologenome of Daphnia magna reveals possible DNA methylation and microbiome-mediated evolution of the host genome.</title>
        <authorList>
            <person name="Chaturvedi A."/>
            <person name="Li X."/>
            <person name="Dhandapani V."/>
            <person name="Marshall H."/>
            <person name="Kissane S."/>
            <person name="Cuenca-Cambronero M."/>
            <person name="Asole G."/>
            <person name="Calvet F."/>
            <person name="Ruiz-Romero M."/>
            <person name="Marangio P."/>
            <person name="Guigo R."/>
            <person name="Rago D."/>
            <person name="Mirbahai L."/>
            <person name="Eastwood N."/>
            <person name="Colbourne J.K."/>
            <person name="Zhou J."/>
            <person name="Mallon E."/>
            <person name="Orsini L."/>
        </authorList>
    </citation>
    <scope>NUCLEOTIDE SEQUENCE [LARGE SCALE GENOMIC DNA]</scope>
    <source>
        <strain evidence="1">LRV0_1</strain>
    </source>
</reference>
<gene>
    <name evidence="1" type="ORF">OUZ56_020759</name>
</gene>
<proteinExistence type="predicted"/>
<keyword evidence="2" id="KW-1185">Reference proteome</keyword>
<dbReference type="Proteomes" id="UP001234178">
    <property type="component" value="Unassembled WGS sequence"/>
</dbReference>
<comment type="caution">
    <text evidence="1">The sequence shown here is derived from an EMBL/GenBank/DDBJ whole genome shotgun (WGS) entry which is preliminary data.</text>
</comment>
<accession>A0ABQ9ZFD5</accession>
<dbReference type="EMBL" id="JAOYFB010000003">
    <property type="protein sequence ID" value="KAK4011643.1"/>
    <property type="molecule type" value="Genomic_DNA"/>
</dbReference>
<evidence type="ECO:0000313" key="2">
    <source>
        <dbReference type="Proteomes" id="UP001234178"/>
    </source>
</evidence>
<evidence type="ECO:0000313" key="1">
    <source>
        <dbReference type="EMBL" id="KAK4011643.1"/>
    </source>
</evidence>